<dbReference type="Proteomes" id="UP000011618">
    <property type="component" value="Unassembled WGS sequence"/>
</dbReference>
<accession>L9YT43</accession>
<feature type="compositionally biased region" description="Polar residues" evidence="1">
    <location>
        <begin position="1"/>
        <end position="20"/>
    </location>
</feature>
<protein>
    <submittedName>
        <fullName evidence="2">Uncharacterized protein</fullName>
    </submittedName>
</protein>
<feature type="region of interest" description="Disordered" evidence="1">
    <location>
        <begin position="1"/>
        <end position="36"/>
    </location>
</feature>
<dbReference type="EMBL" id="AOII01000066">
    <property type="protein sequence ID" value="ELY76856.1"/>
    <property type="molecule type" value="Genomic_DNA"/>
</dbReference>
<evidence type="ECO:0000256" key="1">
    <source>
        <dbReference type="SAM" id="MobiDB-lite"/>
    </source>
</evidence>
<gene>
    <name evidence="2" type="ORF">C487_10157</name>
</gene>
<sequence>MASGQSSPVGFSRRSAVSTVDENEPAGVGEAFDARPQESPAGVSWCILDPAVAPPLPALEARDPLETVPLEGCERRPPPPTIGHESL</sequence>
<comment type="caution">
    <text evidence="2">The sequence shown here is derived from an EMBL/GenBank/DDBJ whole genome shotgun (WGS) entry which is preliminary data.</text>
</comment>
<organism evidence="2 3">
    <name type="scientific">Natrinema pallidum DSM 3751</name>
    <dbReference type="NCBI Taxonomy" id="1227495"/>
    <lineage>
        <taxon>Archaea</taxon>
        <taxon>Methanobacteriati</taxon>
        <taxon>Methanobacteriota</taxon>
        <taxon>Stenosarchaea group</taxon>
        <taxon>Halobacteria</taxon>
        <taxon>Halobacteriales</taxon>
        <taxon>Natrialbaceae</taxon>
        <taxon>Natrinema</taxon>
    </lineage>
</organism>
<dbReference type="AlphaFoldDB" id="L9YT43"/>
<evidence type="ECO:0000313" key="3">
    <source>
        <dbReference type="Proteomes" id="UP000011618"/>
    </source>
</evidence>
<dbReference type="PATRIC" id="fig|1227495.3.peg.2032"/>
<evidence type="ECO:0000313" key="2">
    <source>
        <dbReference type="EMBL" id="ELY76856.1"/>
    </source>
</evidence>
<reference evidence="2 3" key="1">
    <citation type="journal article" date="2014" name="PLoS Genet.">
        <title>Phylogenetically driven sequencing of extremely halophilic archaea reveals strategies for static and dynamic osmo-response.</title>
        <authorList>
            <person name="Becker E.A."/>
            <person name="Seitzer P.M."/>
            <person name="Tritt A."/>
            <person name="Larsen D."/>
            <person name="Krusor M."/>
            <person name="Yao A.I."/>
            <person name="Wu D."/>
            <person name="Madern D."/>
            <person name="Eisen J.A."/>
            <person name="Darling A.E."/>
            <person name="Facciotti M.T."/>
        </authorList>
    </citation>
    <scope>NUCLEOTIDE SEQUENCE [LARGE SCALE GENOMIC DNA]</scope>
    <source>
        <strain evidence="2 3">DSM 3751</strain>
    </source>
</reference>
<name>L9YT43_9EURY</name>
<feature type="region of interest" description="Disordered" evidence="1">
    <location>
        <begin position="63"/>
        <end position="87"/>
    </location>
</feature>
<proteinExistence type="predicted"/>